<protein>
    <recommendedName>
        <fullName evidence="3">C2 domain-containing protein</fullName>
    </recommendedName>
</protein>
<dbReference type="Pfam" id="PF00168">
    <property type="entry name" value="C2"/>
    <property type="match status" value="1"/>
</dbReference>
<proteinExistence type="predicted"/>
<dbReference type="InterPro" id="IPR035892">
    <property type="entry name" value="C2_domain_sf"/>
</dbReference>
<name>A0AAD1ZY44_9LAMI</name>
<organism evidence="4 5">
    <name type="scientific">Fraxinus pennsylvanica</name>
    <dbReference type="NCBI Taxonomy" id="56036"/>
    <lineage>
        <taxon>Eukaryota</taxon>
        <taxon>Viridiplantae</taxon>
        <taxon>Streptophyta</taxon>
        <taxon>Embryophyta</taxon>
        <taxon>Tracheophyta</taxon>
        <taxon>Spermatophyta</taxon>
        <taxon>Magnoliopsida</taxon>
        <taxon>eudicotyledons</taxon>
        <taxon>Gunneridae</taxon>
        <taxon>Pentapetalae</taxon>
        <taxon>asterids</taxon>
        <taxon>lamiids</taxon>
        <taxon>Lamiales</taxon>
        <taxon>Oleaceae</taxon>
        <taxon>Oleeae</taxon>
        <taxon>Fraxinus</taxon>
    </lineage>
</organism>
<dbReference type="SUPFAM" id="SSF49562">
    <property type="entry name" value="C2 domain (Calcium/lipid-binding domain, CaLB)"/>
    <property type="match status" value="1"/>
</dbReference>
<gene>
    <name evidence="4" type="ORF">FPE_LOCUS25226</name>
</gene>
<dbReference type="Gene3D" id="2.60.40.150">
    <property type="entry name" value="C2 domain"/>
    <property type="match status" value="1"/>
</dbReference>
<dbReference type="AlphaFoldDB" id="A0AAD1ZY44"/>
<sequence length="122" mass="14095">MITEKRNACVGKGTSQVWDEKFEFKVDSLLADDYQYKFVLKIMDHNTFRAHDYLGEAKIYVKELIEIGVEKGKAELGPQKYRVVSTDKTYQGEIQVGITFTAKTVTRFGYREKKPHVLVENP</sequence>
<evidence type="ECO:0000313" key="4">
    <source>
        <dbReference type="EMBL" id="CAI9777796.1"/>
    </source>
</evidence>
<dbReference type="EMBL" id="OU503050">
    <property type="protein sequence ID" value="CAI9777796.1"/>
    <property type="molecule type" value="Genomic_DNA"/>
</dbReference>
<keyword evidence="5" id="KW-1185">Reference proteome</keyword>
<keyword evidence="1" id="KW-0479">Metal-binding</keyword>
<dbReference type="GO" id="GO:0046872">
    <property type="term" value="F:metal ion binding"/>
    <property type="evidence" value="ECO:0007669"/>
    <property type="project" value="UniProtKB-KW"/>
</dbReference>
<evidence type="ECO:0000259" key="3">
    <source>
        <dbReference type="Pfam" id="PF00168"/>
    </source>
</evidence>
<reference evidence="4" key="1">
    <citation type="submission" date="2023-05" db="EMBL/GenBank/DDBJ databases">
        <authorList>
            <person name="Huff M."/>
        </authorList>
    </citation>
    <scope>NUCLEOTIDE SEQUENCE</scope>
</reference>
<dbReference type="Proteomes" id="UP000834106">
    <property type="component" value="Chromosome 15"/>
</dbReference>
<dbReference type="PANTHER" id="PTHR46502:SF15">
    <property type="entry name" value="16 KDA PHLOEM PROTEIN 1"/>
    <property type="match status" value="1"/>
</dbReference>
<dbReference type="InterPro" id="IPR000008">
    <property type="entry name" value="C2_dom"/>
</dbReference>
<dbReference type="PANTHER" id="PTHR46502">
    <property type="entry name" value="C2 DOMAIN-CONTAINING"/>
    <property type="match status" value="1"/>
</dbReference>
<evidence type="ECO:0000256" key="1">
    <source>
        <dbReference type="ARBA" id="ARBA00022723"/>
    </source>
</evidence>
<accession>A0AAD1ZY44</accession>
<feature type="domain" description="C2" evidence="3">
    <location>
        <begin position="10"/>
        <end position="67"/>
    </location>
</feature>
<keyword evidence="2" id="KW-0106">Calcium</keyword>
<evidence type="ECO:0000256" key="2">
    <source>
        <dbReference type="ARBA" id="ARBA00022837"/>
    </source>
</evidence>
<evidence type="ECO:0000313" key="5">
    <source>
        <dbReference type="Proteomes" id="UP000834106"/>
    </source>
</evidence>